<dbReference type="InterPro" id="IPR001927">
    <property type="entry name" value="Na/Gal_symport"/>
</dbReference>
<feature type="transmembrane region" description="Helical" evidence="2">
    <location>
        <begin position="339"/>
        <end position="357"/>
    </location>
</feature>
<dbReference type="EMBL" id="JBHRVA010000003">
    <property type="protein sequence ID" value="MFC3302873.1"/>
    <property type="molecule type" value="Genomic_DNA"/>
</dbReference>
<keyword evidence="2" id="KW-0472">Membrane</keyword>
<dbReference type="Proteomes" id="UP001595607">
    <property type="component" value="Unassembled WGS sequence"/>
</dbReference>
<feature type="transmembrane region" description="Helical" evidence="2">
    <location>
        <begin position="309"/>
        <end position="327"/>
    </location>
</feature>
<feature type="transmembrane region" description="Helical" evidence="2">
    <location>
        <begin position="281"/>
        <end position="300"/>
    </location>
</feature>
<feature type="transmembrane region" description="Helical" evidence="2">
    <location>
        <begin position="377"/>
        <end position="399"/>
    </location>
</feature>
<feature type="transmembrane region" description="Helical" evidence="2">
    <location>
        <begin position="419"/>
        <end position="438"/>
    </location>
</feature>
<evidence type="ECO:0000256" key="2">
    <source>
        <dbReference type="SAM" id="Phobius"/>
    </source>
</evidence>
<feature type="transmembrane region" description="Helical" evidence="2">
    <location>
        <begin position="21"/>
        <end position="46"/>
    </location>
</feature>
<reference evidence="4" key="1">
    <citation type="journal article" date="2019" name="Int. J. Syst. Evol. Microbiol.">
        <title>The Global Catalogue of Microorganisms (GCM) 10K type strain sequencing project: providing services to taxonomists for standard genome sequencing and annotation.</title>
        <authorList>
            <consortium name="The Broad Institute Genomics Platform"/>
            <consortium name="The Broad Institute Genome Sequencing Center for Infectious Disease"/>
            <person name="Wu L."/>
            <person name="Ma J."/>
        </authorList>
    </citation>
    <scope>NUCLEOTIDE SEQUENCE [LARGE SCALE GENOMIC DNA]</scope>
    <source>
        <strain evidence="4">KCTC 22245</strain>
    </source>
</reference>
<keyword evidence="2" id="KW-0812">Transmembrane</keyword>
<dbReference type="Gene3D" id="1.20.1250.20">
    <property type="entry name" value="MFS general substrate transporter like domains"/>
    <property type="match status" value="2"/>
</dbReference>
<dbReference type="RefSeq" id="WP_189574879.1">
    <property type="nucleotide sequence ID" value="NZ_BMXU01000002.1"/>
</dbReference>
<protein>
    <submittedName>
        <fullName evidence="3">MFS transporter</fullName>
    </submittedName>
</protein>
<feature type="transmembrane region" description="Helical" evidence="2">
    <location>
        <begin position="92"/>
        <end position="110"/>
    </location>
</feature>
<accession>A0ABV7MCV7</accession>
<dbReference type="SUPFAM" id="SSF103473">
    <property type="entry name" value="MFS general substrate transporter"/>
    <property type="match status" value="1"/>
</dbReference>
<feature type="transmembrane region" description="Helical" evidence="2">
    <location>
        <begin position="189"/>
        <end position="215"/>
    </location>
</feature>
<dbReference type="NCBIfam" id="TIGR00792">
    <property type="entry name" value="gph"/>
    <property type="match status" value="1"/>
</dbReference>
<dbReference type="Pfam" id="PF13347">
    <property type="entry name" value="MFS_2"/>
    <property type="match status" value="1"/>
</dbReference>
<dbReference type="PANTHER" id="PTHR11328:SF24">
    <property type="entry name" value="MAJOR FACILITATOR SUPERFAMILY (MFS) PROFILE DOMAIN-CONTAINING PROTEIN"/>
    <property type="match status" value="1"/>
</dbReference>
<evidence type="ECO:0000313" key="3">
    <source>
        <dbReference type="EMBL" id="MFC3302873.1"/>
    </source>
</evidence>
<organism evidence="3 4">
    <name type="scientific">Parvularcula lutaonensis</name>
    <dbReference type="NCBI Taxonomy" id="491923"/>
    <lineage>
        <taxon>Bacteria</taxon>
        <taxon>Pseudomonadati</taxon>
        <taxon>Pseudomonadota</taxon>
        <taxon>Alphaproteobacteria</taxon>
        <taxon>Parvularculales</taxon>
        <taxon>Parvularculaceae</taxon>
        <taxon>Parvularcula</taxon>
    </lineage>
</organism>
<evidence type="ECO:0000313" key="4">
    <source>
        <dbReference type="Proteomes" id="UP001595607"/>
    </source>
</evidence>
<name>A0ABV7MCV7_9PROT</name>
<comment type="caution">
    <text evidence="3">The sequence shown here is derived from an EMBL/GenBank/DDBJ whole genome shotgun (WGS) entry which is preliminary data.</text>
</comment>
<dbReference type="PANTHER" id="PTHR11328">
    <property type="entry name" value="MAJOR FACILITATOR SUPERFAMILY DOMAIN-CONTAINING PROTEIN"/>
    <property type="match status" value="1"/>
</dbReference>
<feature type="transmembrane region" description="Helical" evidence="2">
    <location>
        <begin position="244"/>
        <end position="269"/>
    </location>
</feature>
<keyword evidence="2" id="KW-1133">Transmembrane helix</keyword>
<keyword evidence="4" id="KW-1185">Reference proteome</keyword>
<comment type="similarity">
    <text evidence="1">Belongs to the sodium:galactoside symporter (TC 2.A.2) family.</text>
</comment>
<sequence>MSENPASAVMPEARGARLRRLAAYGVGDYGLNIYWNMLSLFLVFWYTTIVGLEPRVAGAIYFIGMVWDAISDPIVANLAERVRTEKGTYRPFILYGSGALGVLFVLLFWAPPFSGAALLATLVIAAILFRTGYTLVAIPYAALSARLTFDSVERTELAGVRMFFAFGGLLTVSLLVPPLLRALSGGADYVASAFMVVAGFGALVATGALLLCYVLTSEKPLPEGTQLFVLSSAQVRRVLLGNSALMILLSVIFLQSSGTASLMVSLLFFLETQEGLASQETVLTCFAIATMAGVPIWTLVIRRIGKKRCWFLASGMIAAAGATMLALGPLPVVGVPLPILAYGLCLGSFAVMLWSFVPDTVEYGQVTTGVRAEGISFGAVMVAQKLAGASMGLVVGFVLSKVGFNPELTEQTARTGRGLLSFLAIAPGALFLLSALAVRSLPLDRKRHADMVSALSGNRRSEERSS</sequence>
<dbReference type="CDD" id="cd17332">
    <property type="entry name" value="MFS_MelB_like"/>
    <property type="match status" value="1"/>
</dbReference>
<gene>
    <name evidence="3" type="ORF">ACFONP_09025</name>
</gene>
<feature type="transmembrane region" description="Helical" evidence="2">
    <location>
        <begin position="58"/>
        <end position="80"/>
    </location>
</feature>
<evidence type="ECO:0000256" key="1">
    <source>
        <dbReference type="ARBA" id="ARBA00009617"/>
    </source>
</evidence>
<dbReference type="InterPro" id="IPR039672">
    <property type="entry name" value="MFS_2"/>
</dbReference>
<feature type="transmembrane region" description="Helical" evidence="2">
    <location>
        <begin position="163"/>
        <end position="183"/>
    </location>
</feature>
<dbReference type="InterPro" id="IPR036259">
    <property type="entry name" value="MFS_trans_sf"/>
</dbReference>
<feature type="transmembrane region" description="Helical" evidence="2">
    <location>
        <begin position="116"/>
        <end position="142"/>
    </location>
</feature>
<proteinExistence type="inferred from homology"/>